<name>A0A517Q0H9_9PLAN</name>
<accession>A0A517Q0H9</accession>
<proteinExistence type="predicted"/>
<dbReference type="AlphaFoldDB" id="A0A517Q0H9"/>
<reference evidence="1 2" key="1">
    <citation type="submission" date="2019-03" db="EMBL/GenBank/DDBJ databases">
        <title>Deep-cultivation of Planctomycetes and their phenomic and genomic characterization uncovers novel biology.</title>
        <authorList>
            <person name="Wiegand S."/>
            <person name="Jogler M."/>
            <person name="Boedeker C."/>
            <person name="Pinto D."/>
            <person name="Vollmers J."/>
            <person name="Rivas-Marin E."/>
            <person name="Kohn T."/>
            <person name="Peeters S.H."/>
            <person name="Heuer A."/>
            <person name="Rast P."/>
            <person name="Oberbeckmann S."/>
            <person name="Bunk B."/>
            <person name="Jeske O."/>
            <person name="Meyerdierks A."/>
            <person name="Storesund J.E."/>
            <person name="Kallscheuer N."/>
            <person name="Luecker S."/>
            <person name="Lage O.M."/>
            <person name="Pohl T."/>
            <person name="Merkel B.J."/>
            <person name="Hornburger P."/>
            <person name="Mueller R.-W."/>
            <person name="Bruemmer F."/>
            <person name="Labrenz M."/>
            <person name="Spormann A.M."/>
            <person name="Op den Camp H."/>
            <person name="Overmann J."/>
            <person name="Amann R."/>
            <person name="Jetten M.S.M."/>
            <person name="Mascher T."/>
            <person name="Medema M.H."/>
            <person name="Devos D.P."/>
            <person name="Kaster A.-K."/>
            <person name="Ovreas L."/>
            <person name="Rohde M."/>
            <person name="Galperin M.Y."/>
            <person name="Jogler C."/>
        </authorList>
    </citation>
    <scope>NUCLEOTIDE SEQUENCE [LARGE SCALE GENOMIC DNA]</scope>
    <source>
        <strain evidence="1 2">Enr10</strain>
    </source>
</reference>
<evidence type="ECO:0000313" key="2">
    <source>
        <dbReference type="Proteomes" id="UP000315647"/>
    </source>
</evidence>
<gene>
    <name evidence="1" type="ORF">Enr10x_04180</name>
</gene>
<sequence>MIRRAYRTAASQQSHDTLVHRFAQGLAEHWDLRALHVSCDTALARGAPESRLELKPMLAWDALIGHRQVSELAKKPDSRRYHRYLPFPPSVRNKMDEWDRLRLMVTGPQNTP</sequence>
<evidence type="ECO:0000313" key="1">
    <source>
        <dbReference type="EMBL" id="QDT25124.1"/>
    </source>
</evidence>
<dbReference type="EMBL" id="CP037421">
    <property type="protein sequence ID" value="QDT25124.1"/>
    <property type="molecule type" value="Genomic_DNA"/>
</dbReference>
<organism evidence="1 2">
    <name type="scientific">Gimesia panareensis</name>
    <dbReference type="NCBI Taxonomy" id="2527978"/>
    <lineage>
        <taxon>Bacteria</taxon>
        <taxon>Pseudomonadati</taxon>
        <taxon>Planctomycetota</taxon>
        <taxon>Planctomycetia</taxon>
        <taxon>Planctomycetales</taxon>
        <taxon>Planctomycetaceae</taxon>
        <taxon>Gimesia</taxon>
    </lineage>
</organism>
<dbReference type="Proteomes" id="UP000315647">
    <property type="component" value="Chromosome"/>
</dbReference>
<keyword evidence="2" id="KW-1185">Reference proteome</keyword>
<protein>
    <submittedName>
        <fullName evidence="1">Uncharacterized protein</fullName>
    </submittedName>
</protein>